<evidence type="ECO:0000313" key="17">
    <source>
        <dbReference type="RefSeq" id="XP_016648646.1"/>
    </source>
</evidence>
<comment type="similarity">
    <text evidence="2">Belongs to the RLP family.</text>
</comment>
<evidence type="ECO:0000256" key="2">
    <source>
        <dbReference type="ARBA" id="ARBA00009592"/>
    </source>
</evidence>
<reference evidence="16" key="1">
    <citation type="journal article" date="2012" name="Nat. Commun.">
        <title>The genome of Prunus mume.</title>
        <authorList>
            <person name="Zhang Q."/>
            <person name="Chen W."/>
            <person name="Sun L."/>
            <person name="Zhao F."/>
            <person name="Huang B."/>
            <person name="Yang W."/>
            <person name="Tao Y."/>
            <person name="Wang J."/>
            <person name="Yuan Z."/>
            <person name="Fan G."/>
            <person name="Xing Z."/>
            <person name="Han C."/>
            <person name="Pan H."/>
            <person name="Zhong X."/>
            <person name="Shi W."/>
            <person name="Liang X."/>
            <person name="Du D."/>
            <person name="Sun F."/>
            <person name="Xu Z."/>
            <person name="Hao R."/>
            <person name="Lv T."/>
            <person name="Lv Y."/>
            <person name="Zheng Z."/>
            <person name="Sun M."/>
            <person name="Luo L."/>
            <person name="Cai M."/>
            <person name="Gao Y."/>
            <person name="Wang J."/>
            <person name="Yin Y."/>
            <person name="Xu X."/>
            <person name="Cheng T."/>
            <person name="Wang J."/>
        </authorList>
    </citation>
    <scope>NUCLEOTIDE SEQUENCE [LARGE SCALE GENOMIC DNA]</scope>
</reference>
<dbReference type="Pfam" id="PF08263">
    <property type="entry name" value="LRRNT_2"/>
    <property type="match status" value="1"/>
</dbReference>
<keyword evidence="8 12" id="KW-1133">Transmembrane helix</keyword>
<dbReference type="InterPro" id="IPR032675">
    <property type="entry name" value="LRR_dom_sf"/>
</dbReference>
<keyword evidence="3" id="KW-1003">Cell membrane</keyword>
<evidence type="ECO:0000256" key="9">
    <source>
        <dbReference type="ARBA" id="ARBA00023136"/>
    </source>
</evidence>
<comment type="subcellular location">
    <subcellularLocation>
        <location evidence="1">Cell membrane</location>
        <topology evidence="1">Single-pass type I membrane protein</topology>
    </subcellularLocation>
</comment>
<keyword evidence="5 12" id="KW-0812">Transmembrane</keyword>
<dbReference type="RefSeq" id="XP_016648646.1">
    <property type="nucleotide sequence ID" value="XM_016793160.1"/>
</dbReference>
<evidence type="ECO:0000256" key="1">
    <source>
        <dbReference type="ARBA" id="ARBA00004251"/>
    </source>
</evidence>
<dbReference type="Gene3D" id="3.80.10.10">
    <property type="entry name" value="Ribonuclease Inhibitor"/>
    <property type="match status" value="2"/>
</dbReference>
<dbReference type="SUPFAM" id="SSF52047">
    <property type="entry name" value="RNI-like"/>
    <property type="match status" value="1"/>
</dbReference>
<feature type="domain" description="Leucine-rich repeat-containing N-terminal plant-type" evidence="14">
    <location>
        <begin position="25"/>
        <end position="59"/>
    </location>
</feature>
<dbReference type="InterPro" id="IPR046956">
    <property type="entry name" value="RLP23-like"/>
</dbReference>
<gene>
    <name evidence="17" type="primary">LOC103326121</name>
</gene>
<evidence type="ECO:0000256" key="4">
    <source>
        <dbReference type="ARBA" id="ARBA00022614"/>
    </source>
</evidence>
<dbReference type="Pfam" id="PF23598">
    <property type="entry name" value="LRR_14"/>
    <property type="match status" value="1"/>
</dbReference>
<protein>
    <submittedName>
        <fullName evidence="17">Tyrosine-sulfated glycopeptide receptor 1-like isoform X2</fullName>
    </submittedName>
</protein>
<evidence type="ECO:0000259" key="14">
    <source>
        <dbReference type="Pfam" id="PF08263"/>
    </source>
</evidence>
<accession>A0ABM1LML9</accession>
<feature type="chain" id="PRO_5046608400" evidence="13">
    <location>
        <begin position="22"/>
        <end position="698"/>
    </location>
</feature>
<dbReference type="SMART" id="SM00369">
    <property type="entry name" value="LRR_TYP"/>
    <property type="match status" value="7"/>
</dbReference>
<evidence type="ECO:0000256" key="6">
    <source>
        <dbReference type="ARBA" id="ARBA00022729"/>
    </source>
</evidence>
<dbReference type="SUPFAM" id="SSF52058">
    <property type="entry name" value="L domain-like"/>
    <property type="match status" value="1"/>
</dbReference>
<sequence length="698" mass="77932">MAHDFLLFLLFSYIISTNIHACKQTERSSLLSFASTLSAPPLINWTSLDCCHWKGIACDQDGWVTHLLLPSKGLKGGISRSSLGNFTHLTHLNLSHNSLYGSLETQFFLSLNRLEFLDLSYNLLSGELPLSLPSSNIRIVYLSSNYFHGAIPSSFFQQASNLTSFNVSNNIFRGSVPSSICLKHSSPFLRLLDFSSNVFNGNLAPGLGECSELQVFRAGHNNLSGLLPEDIYNATKLEEISLPLNSLRGAISDKIVNLTNLAILDLYFNQFSGELTFNLGKLSKLKFVTLDFNNLEGALPPSLMNCTNLIELHLGSNNLEGDISMLDFSRLSQLTKLDLRLNNFTGAMKILMSSKSLQALMLSGSFEGEAMPVGDDMVHFDVFQNLRLLSMAYCQLTGQIPIWLSKLKNLEILQLGFNQITGPIPSWLGTLPRLFYISLQNNQISGEFPKQLCRLPRLIYEPNIASQMDDTSYKFELPFFLGPIISNPSYYLWSTLSSYPATIDLSKNNIVGDIPNEIGQLQLLRQLRLGSNNFSGIIPNQISNLINLEALNLSMNHLFGKMPSSLATLTFLKDFDVSYNNLQGLIPTSTQLQSFDASTFEGNPKLCGAPLPNKCGRPNKVADEDNNNNKDEDNGHQLPWFNIFVVLGFIVGFWAVCGSLVINSTWRYTYFRFIDNTQDSLYVMITGHIIAMKRRFRG</sequence>
<dbReference type="PANTHER" id="PTHR48063">
    <property type="entry name" value="LRR RECEPTOR-LIKE KINASE"/>
    <property type="match status" value="1"/>
</dbReference>
<evidence type="ECO:0000256" key="10">
    <source>
        <dbReference type="ARBA" id="ARBA00023170"/>
    </source>
</evidence>
<dbReference type="InterPro" id="IPR001611">
    <property type="entry name" value="Leu-rich_rpt"/>
</dbReference>
<evidence type="ECO:0000256" key="5">
    <source>
        <dbReference type="ARBA" id="ARBA00022692"/>
    </source>
</evidence>
<evidence type="ECO:0000256" key="13">
    <source>
        <dbReference type="SAM" id="SignalP"/>
    </source>
</evidence>
<evidence type="ECO:0000259" key="15">
    <source>
        <dbReference type="Pfam" id="PF23598"/>
    </source>
</evidence>
<dbReference type="Proteomes" id="UP000694861">
    <property type="component" value="Linkage group LG3"/>
</dbReference>
<evidence type="ECO:0000313" key="16">
    <source>
        <dbReference type="Proteomes" id="UP000694861"/>
    </source>
</evidence>
<keyword evidence="11" id="KW-0325">Glycoprotein</keyword>
<dbReference type="InterPro" id="IPR013210">
    <property type="entry name" value="LRR_N_plant-typ"/>
</dbReference>
<dbReference type="InterPro" id="IPR003591">
    <property type="entry name" value="Leu-rich_rpt_typical-subtyp"/>
</dbReference>
<keyword evidence="10" id="KW-0675">Receptor</keyword>
<evidence type="ECO:0000256" key="3">
    <source>
        <dbReference type="ARBA" id="ARBA00022475"/>
    </source>
</evidence>
<evidence type="ECO:0000256" key="11">
    <source>
        <dbReference type="ARBA" id="ARBA00023180"/>
    </source>
</evidence>
<feature type="domain" description="Disease resistance R13L4/SHOC-2-like LRR" evidence="15">
    <location>
        <begin position="249"/>
        <end position="448"/>
    </location>
</feature>
<dbReference type="Pfam" id="PF00560">
    <property type="entry name" value="LRR_1"/>
    <property type="match status" value="4"/>
</dbReference>
<feature type="transmembrane region" description="Helical" evidence="12">
    <location>
        <begin position="640"/>
        <end position="662"/>
    </location>
</feature>
<dbReference type="PANTHER" id="PTHR48063:SF46">
    <property type="entry name" value="LEUCINE-RICH REPEAT-CONTAINING N-TERMINAL PLANT-TYPE DOMAIN-CONTAINING PROTEIN"/>
    <property type="match status" value="1"/>
</dbReference>
<evidence type="ECO:0000256" key="12">
    <source>
        <dbReference type="SAM" id="Phobius"/>
    </source>
</evidence>
<reference evidence="17" key="2">
    <citation type="submission" date="2025-08" db="UniProtKB">
        <authorList>
            <consortium name="RefSeq"/>
        </authorList>
    </citation>
    <scope>IDENTIFICATION</scope>
</reference>
<keyword evidence="16" id="KW-1185">Reference proteome</keyword>
<evidence type="ECO:0000256" key="8">
    <source>
        <dbReference type="ARBA" id="ARBA00022989"/>
    </source>
</evidence>
<keyword evidence="4" id="KW-0433">Leucine-rich repeat</keyword>
<organism evidence="16 17">
    <name type="scientific">Prunus mume</name>
    <name type="common">Japanese apricot</name>
    <name type="synonym">Armeniaca mume</name>
    <dbReference type="NCBI Taxonomy" id="102107"/>
    <lineage>
        <taxon>Eukaryota</taxon>
        <taxon>Viridiplantae</taxon>
        <taxon>Streptophyta</taxon>
        <taxon>Embryophyta</taxon>
        <taxon>Tracheophyta</taxon>
        <taxon>Spermatophyta</taxon>
        <taxon>Magnoliopsida</taxon>
        <taxon>eudicotyledons</taxon>
        <taxon>Gunneridae</taxon>
        <taxon>Pentapetalae</taxon>
        <taxon>rosids</taxon>
        <taxon>fabids</taxon>
        <taxon>Rosales</taxon>
        <taxon>Rosaceae</taxon>
        <taxon>Amygdaloideae</taxon>
        <taxon>Amygdaleae</taxon>
        <taxon>Prunus</taxon>
    </lineage>
</organism>
<dbReference type="GeneID" id="103326121"/>
<keyword evidence="7" id="KW-0677">Repeat</keyword>
<proteinExistence type="inferred from homology"/>
<feature type="signal peptide" evidence="13">
    <location>
        <begin position="1"/>
        <end position="21"/>
    </location>
</feature>
<keyword evidence="9 12" id="KW-0472">Membrane</keyword>
<keyword evidence="6 13" id="KW-0732">Signal</keyword>
<name>A0ABM1LML9_PRUMU</name>
<dbReference type="InterPro" id="IPR055414">
    <property type="entry name" value="LRR_R13L4/SHOC2-like"/>
</dbReference>
<evidence type="ECO:0000256" key="7">
    <source>
        <dbReference type="ARBA" id="ARBA00022737"/>
    </source>
</evidence>